<sequence length="183" mass="20414">MRVISGLCKGRPLKAVPGVGTRPTTDKVKESIFNIIGPFFEGGQGLDLYAGSGGLGVEALSRGIDQMIFVDQSYKAIEVIQQNLKSCHFEEKAEVYRNEAKRALKAVAKREMKFNVIFLDPPYAKQRLKDELIFISENDLLSNQGVIVVEHDASVKLNQMIGSLTCYRQEKYGDTAISIYKYS</sequence>
<evidence type="ECO:0000313" key="3">
    <source>
        <dbReference type="EMBL" id="OIJ09787.1"/>
    </source>
</evidence>
<keyword evidence="2 3" id="KW-0808">Transferase</keyword>
<dbReference type="GO" id="GO:0003676">
    <property type="term" value="F:nucleic acid binding"/>
    <property type="evidence" value="ECO:0007669"/>
    <property type="project" value="InterPro"/>
</dbReference>
<accession>A0A1S2LDH4</accession>
<dbReference type="InterPro" id="IPR002052">
    <property type="entry name" value="DNA_methylase_N6_adenine_CS"/>
</dbReference>
<dbReference type="Gene3D" id="3.40.50.150">
    <property type="entry name" value="Vaccinia Virus protein VP39"/>
    <property type="match status" value="1"/>
</dbReference>
<organism evidence="3 4">
    <name type="scientific">Anaerobacillus arseniciselenatis</name>
    <dbReference type="NCBI Taxonomy" id="85682"/>
    <lineage>
        <taxon>Bacteria</taxon>
        <taxon>Bacillati</taxon>
        <taxon>Bacillota</taxon>
        <taxon>Bacilli</taxon>
        <taxon>Bacillales</taxon>
        <taxon>Bacillaceae</taxon>
        <taxon>Anaerobacillus</taxon>
    </lineage>
</organism>
<dbReference type="Proteomes" id="UP000180098">
    <property type="component" value="Unassembled WGS sequence"/>
</dbReference>
<dbReference type="OrthoDB" id="9803017at2"/>
<proteinExistence type="predicted"/>
<dbReference type="PANTHER" id="PTHR43542:SF1">
    <property type="entry name" value="METHYLTRANSFERASE"/>
    <property type="match status" value="1"/>
</dbReference>
<evidence type="ECO:0000256" key="2">
    <source>
        <dbReference type="ARBA" id="ARBA00022679"/>
    </source>
</evidence>
<name>A0A1S2LDH4_9BACI</name>
<dbReference type="RefSeq" id="WP_071314176.1">
    <property type="nucleotide sequence ID" value="NZ_MLQQ01000042.1"/>
</dbReference>
<dbReference type="EMBL" id="MLQQ01000042">
    <property type="protein sequence ID" value="OIJ09787.1"/>
    <property type="molecule type" value="Genomic_DNA"/>
</dbReference>
<evidence type="ECO:0000256" key="1">
    <source>
        <dbReference type="ARBA" id="ARBA00022603"/>
    </source>
</evidence>
<keyword evidence="4" id="KW-1185">Reference proteome</keyword>
<gene>
    <name evidence="3" type="ORF">BKP35_14975</name>
</gene>
<reference evidence="3 4" key="1">
    <citation type="submission" date="2016-10" db="EMBL/GenBank/DDBJ databases">
        <title>Draft genome sequences of four alkaliphilic bacteria belonging to the Anaerobacillus genus.</title>
        <authorList>
            <person name="Bassil N.M."/>
            <person name="Lloyd J.R."/>
        </authorList>
    </citation>
    <scope>NUCLEOTIDE SEQUENCE [LARGE SCALE GENOMIC DNA]</scope>
    <source>
        <strain evidence="3 4">DSM 15340</strain>
    </source>
</reference>
<dbReference type="NCBIfam" id="TIGR00095">
    <property type="entry name" value="16S rRNA (guanine(966)-N(2))-methyltransferase RsmD"/>
    <property type="match status" value="1"/>
</dbReference>
<keyword evidence="1 3" id="KW-0489">Methyltransferase</keyword>
<dbReference type="GO" id="GO:0008168">
    <property type="term" value="F:methyltransferase activity"/>
    <property type="evidence" value="ECO:0007669"/>
    <property type="project" value="UniProtKB-KW"/>
</dbReference>
<dbReference type="Pfam" id="PF03602">
    <property type="entry name" value="Cons_hypoth95"/>
    <property type="match status" value="1"/>
</dbReference>
<dbReference type="PIRSF" id="PIRSF004553">
    <property type="entry name" value="CHP00095"/>
    <property type="match status" value="1"/>
</dbReference>
<dbReference type="PROSITE" id="PS00092">
    <property type="entry name" value="N6_MTASE"/>
    <property type="match status" value="1"/>
</dbReference>
<evidence type="ECO:0000313" key="4">
    <source>
        <dbReference type="Proteomes" id="UP000180098"/>
    </source>
</evidence>
<dbReference type="InterPro" id="IPR004398">
    <property type="entry name" value="RNA_MeTrfase_RsmD"/>
</dbReference>
<dbReference type="CDD" id="cd02440">
    <property type="entry name" value="AdoMet_MTases"/>
    <property type="match status" value="1"/>
</dbReference>
<comment type="caution">
    <text evidence="3">The sequence shown here is derived from an EMBL/GenBank/DDBJ whole genome shotgun (WGS) entry which is preliminary data.</text>
</comment>
<protein>
    <submittedName>
        <fullName evidence="3">16S rRNA (Guanine(966)-N(2))-methyltransferase RsmD</fullName>
    </submittedName>
</protein>
<dbReference type="SUPFAM" id="SSF53335">
    <property type="entry name" value="S-adenosyl-L-methionine-dependent methyltransferases"/>
    <property type="match status" value="1"/>
</dbReference>
<dbReference type="AlphaFoldDB" id="A0A1S2LDH4"/>
<dbReference type="InterPro" id="IPR029063">
    <property type="entry name" value="SAM-dependent_MTases_sf"/>
</dbReference>
<dbReference type="GO" id="GO:0031167">
    <property type="term" value="P:rRNA methylation"/>
    <property type="evidence" value="ECO:0007669"/>
    <property type="project" value="InterPro"/>
</dbReference>
<dbReference type="PANTHER" id="PTHR43542">
    <property type="entry name" value="METHYLTRANSFERASE"/>
    <property type="match status" value="1"/>
</dbReference>